<organism evidence="1">
    <name type="scientific">Isometrus maculatus</name>
    <name type="common">Lesser brown scorpion</name>
    <name type="synonym">Scorpio maculatus</name>
    <dbReference type="NCBI Taxonomy" id="497827"/>
    <lineage>
        <taxon>Eukaryota</taxon>
        <taxon>Metazoa</taxon>
        <taxon>Ecdysozoa</taxon>
        <taxon>Arthropoda</taxon>
        <taxon>Chelicerata</taxon>
        <taxon>Arachnida</taxon>
        <taxon>Scorpiones</taxon>
        <taxon>Buthida</taxon>
        <taxon>Buthoidea</taxon>
        <taxon>Buthidae</taxon>
        <taxon>Isometrus</taxon>
    </lineage>
</organism>
<name>A0A0U1SA75_ISOMC</name>
<dbReference type="AlphaFoldDB" id="A0A0U1SA75"/>
<proteinExistence type="evidence at transcript level"/>
<feature type="non-terminal residue" evidence="1">
    <location>
        <position position="1"/>
    </location>
</feature>
<protein>
    <submittedName>
        <fullName evidence="1">Uncharacterized protein</fullName>
    </submittedName>
</protein>
<accession>A0A0U1SA75</accession>
<evidence type="ECO:0000313" key="1">
    <source>
        <dbReference type="EMBL" id="ACD11834.1"/>
    </source>
</evidence>
<sequence>HAVSDFRLPVAGLAGHRPGRALLRLLRQLLRGLSLRRLLRRPLQPLLLRLSSQVDPWDRTPSPARSPPSLPGTKLLFYPLFMFQ</sequence>
<reference evidence="1" key="1">
    <citation type="submission" date="2007-10" db="EMBL/GenBank/DDBJ databases">
        <title>Classification and functional annotation of ESTs from venom glands of Isometrus maculatus.</title>
        <authorList>
            <person name="Li W."/>
            <person name="Ma Y."/>
            <person name="Zhao R."/>
            <person name="Cao Z."/>
        </authorList>
    </citation>
    <scope>NUCLEOTIDE SEQUENCE</scope>
    <source>
        <tissue evidence="1">Venom gland</tissue>
    </source>
</reference>
<dbReference type="EMBL" id="EU252249">
    <property type="protein sequence ID" value="ACD11834.1"/>
    <property type="molecule type" value="mRNA"/>
</dbReference>